<organism evidence="1 2">
    <name type="scientific">Alkaliphilus peptidifermentans DSM 18978</name>
    <dbReference type="NCBI Taxonomy" id="1120976"/>
    <lineage>
        <taxon>Bacteria</taxon>
        <taxon>Bacillati</taxon>
        <taxon>Bacillota</taxon>
        <taxon>Clostridia</taxon>
        <taxon>Peptostreptococcales</taxon>
        <taxon>Natronincolaceae</taxon>
        <taxon>Alkaliphilus</taxon>
    </lineage>
</organism>
<reference evidence="1 2" key="1">
    <citation type="submission" date="2016-10" db="EMBL/GenBank/DDBJ databases">
        <authorList>
            <person name="de Groot N.N."/>
        </authorList>
    </citation>
    <scope>NUCLEOTIDE SEQUENCE [LARGE SCALE GENOMIC DNA]</scope>
    <source>
        <strain evidence="1 2">DSM 18978</strain>
    </source>
</reference>
<evidence type="ECO:0000313" key="1">
    <source>
        <dbReference type="EMBL" id="SCY59750.1"/>
    </source>
</evidence>
<accession>A0A1G5H8S8</accession>
<gene>
    <name evidence="1" type="ORF">SAMN03080606_01901</name>
</gene>
<evidence type="ECO:0000313" key="2">
    <source>
        <dbReference type="Proteomes" id="UP000198636"/>
    </source>
</evidence>
<protein>
    <submittedName>
        <fullName evidence="1">Uncharacterized protein</fullName>
    </submittedName>
</protein>
<dbReference type="EMBL" id="FMUS01000011">
    <property type="protein sequence ID" value="SCY59750.1"/>
    <property type="molecule type" value="Genomic_DNA"/>
</dbReference>
<keyword evidence="2" id="KW-1185">Reference proteome</keyword>
<dbReference type="Proteomes" id="UP000198636">
    <property type="component" value="Unassembled WGS sequence"/>
</dbReference>
<dbReference type="STRING" id="1120976.SAMN03080606_01901"/>
<proteinExistence type="predicted"/>
<sequence length="39" mass="4379">MEILRVNNLTKIYNAYKGAKEVKALDGISLECIRFAGHV</sequence>
<name>A0A1G5H8S8_9FIRM</name>
<dbReference type="AlphaFoldDB" id="A0A1G5H8S8"/>